<dbReference type="EMBL" id="CP126219">
    <property type="protein sequence ID" value="WIA20949.1"/>
    <property type="molecule type" value="Genomic_DNA"/>
</dbReference>
<name>A0ABY8UHE5_TETOB</name>
<gene>
    <name evidence="1" type="ORF">OEZ85_005288</name>
</gene>
<sequence>MTPTPFVPDYCDFFQQERHSNVSLLIVEEAGAPGDASVARKLPGHSMVLAAFSHYCKAKLETWSHTGSFQSSRVQDASLAWPLGPLVALFNCCKAKLAPWSYAGAYNSSSTECKLEVLLPVPAGQQELAELLVKGMYQAQPTITDGLSQLQLLQLMLLADRFGVPKGQPMRIKVEIKAVDTDDKAADTDRAPVLHIGAFLGLRDLPAGSMRLVAATISVLPLKAAAPPSKTTGELTERLMSPERIWGFPQLVPLGTQRSWQAVKAELYRMELVHGGTSAAAVPDQEHSSHLHIKVEVKQLL</sequence>
<keyword evidence="2" id="KW-1185">Reference proteome</keyword>
<evidence type="ECO:0000313" key="2">
    <source>
        <dbReference type="Proteomes" id="UP001244341"/>
    </source>
</evidence>
<evidence type="ECO:0000313" key="1">
    <source>
        <dbReference type="EMBL" id="WIA20949.1"/>
    </source>
</evidence>
<organism evidence="1 2">
    <name type="scientific">Tetradesmus obliquus</name>
    <name type="common">Green alga</name>
    <name type="synonym">Acutodesmus obliquus</name>
    <dbReference type="NCBI Taxonomy" id="3088"/>
    <lineage>
        <taxon>Eukaryota</taxon>
        <taxon>Viridiplantae</taxon>
        <taxon>Chlorophyta</taxon>
        <taxon>core chlorophytes</taxon>
        <taxon>Chlorophyceae</taxon>
        <taxon>CS clade</taxon>
        <taxon>Sphaeropleales</taxon>
        <taxon>Scenedesmaceae</taxon>
        <taxon>Tetradesmus</taxon>
    </lineage>
</organism>
<proteinExistence type="predicted"/>
<accession>A0ABY8UHE5</accession>
<dbReference type="Proteomes" id="UP001244341">
    <property type="component" value="Chromosome 12b"/>
</dbReference>
<protein>
    <submittedName>
        <fullName evidence="1">Uncharacterized protein</fullName>
    </submittedName>
</protein>
<reference evidence="1 2" key="1">
    <citation type="submission" date="2023-05" db="EMBL/GenBank/DDBJ databases">
        <title>A 100% complete, gapless, phased diploid assembly of the Scenedesmus obliquus UTEX 3031 genome.</title>
        <authorList>
            <person name="Biondi T.C."/>
            <person name="Hanschen E.R."/>
            <person name="Kwon T."/>
            <person name="Eng W."/>
            <person name="Kruse C.P.S."/>
            <person name="Koehler S.I."/>
            <person name="Kunde Y."/>
            <person name="Gleasner C.D."/>
            <person name="You Mak K.T."/>
            <person name="Polle J."/>
            <person name="Hovde B.T."/>
            <person name="Starkenburg S.R."/>
        </authorList>
    </citation>
    <scope>NUCLEOTIDE SEQUENCE [LARGE SCALE GENOMIC DNA]</scope>
    <source>
        <strain evidence="1 2">DOE0152z</strain>
    </source>
</reference>